<proteinExistence type="predicted"/>
<gene>
    <name evidence="2" type="ORF">K402DRAFT_409963</name>
</gene>
<organism evidence="2 3">
    <name type="scientific">Aulographum hederae CBS 113979</name>
    <dbReference type="NCBI Taxonomy" id="1176131"/>
    <lineage>
        <taxon>Eukaryota</taxon>
        <taxon>Fungi</taxon>
        <taxon>Dikarya</taxon>
        <taxon>Ascomycota</taxon>
        <taxon>Pezizomycotina</taxon>
        <taxon>Dothideomycetes</taxon>
        <taxon>Pleosporomycetidae</taxon>
        <taxon>Aulographales</taxon>
        <taxon>Aulographaceae</taxon>
    </lineage>
</organism>
<feature type="compositionally biased region" description="Polar residues" evidence="1">
    <location>
        <begin position="186"/>
        <end position="201"/>
    </location>
</feature>
<evidence type="ECO:0000256" key="1">
    <source>
        <dbReference type="SAM" id="MobiDB-lite"/>
    </source>
</evidence>
<sequence>MANDVPQLPPLDAFTFDGILRAVDPDINGAIDAIAEICARSKMSLADEYSAHLPPQGEISATPRMHPAYRVGVPEPALTSVPEASSSSERLAAESRASTSSGKGKVTAYGSLRSIIVGPKPTSSSPVKSKGGSASSLYDKEESYEQETLPGWAFISNSQPSLSPVTSPTTPHASIDKPKRTISVDPRTSSTQPVGPSSFSSWVPWRRSLSSPTVIATPSTEEVGVENRLKHLLKENPLESKPSSQGMG</sequence>
<feature type="region of interest" description="Disordered" evidence="1">
    <location>
        <begin position="79"/>
        <end position="105"/>
    </location>
</feature>
<dbReference type="EMBL" id="ML977140">
    <property type="protein sequence ID" value="KAF1991126.1"/>
    <property type="molecule type" value="Genomic_DNA"/>
</dbReference>
<reference evidence="2" key="1">
    <citation type="journal article" date="2020" name="Stud. Mycol.">
        <title>101 Dothideomycetes genomes: a test case for predicting lifestyles and emergence of pathogens.</title>
        <authorList>
            <person name="Haridas S."/>
            <person name="Albert R."/>
            <person name="Binder M."/>
            <person name="Bloem J."/>
            <person name="Labutti K."/>
            <person name="Salamov A."/>
            <person name="Andreopoulos B."/>
            <person name="Baker S."/>
            <person name="Barry K."/>
            <person name="Bills G."/>
            <person name="Bluhm B."/>
            <person name="Cannon C."/>
            <person name="Castanera R."/>
            <person name="Culley D."/>
            <person name="Daum C."/>
            <person name="Ezra D."/>
            <person name="Gonzalez J."/>
            <person name="Henrissat B."/>
            <person name="Kuo A."/>
            <person name="Liang C."/>
            <person name="Lipzen A."/>
            <person name="Lutzoni F."/>
            <person name="Magnuson J."/>
            <person name="Mondo S."/>
            <person name="Nolan M."/>
            <person name="Ohm R."/>
            <person name="Pangilinan J."/>
            <person name="Park H.-J."/>
            <person name="Ramirez L."/>
            <person name="Alfaro M."/>
            <person name="Sun H."/>
            <person name="Tritt A."/>
            <person name="Yoshinaga Y."/>
            <person name="Zwiers L.-H."/>
            <person name="Turgeon B."/>
            <person name="Goodwin S."/>
            <person name="Spatafora J."/>
            <person name="Crous P."/>
            <person name="Grigoriev I."/>
        </authorList>
    </citation>
    <scope>NUCLEOTIDE SEQUENCE</scope>
    <source>
        <strain evidence="2">CBS 113979</strain>
    </source>
</reference>
<feature type="region of interest" description="Disordered" evidence="1">
    <location>
        <begin position="159"/>
        <end position="202"/>
    </location>
</feature>
<accession>A0A6G1HD18</accession>
<name>A0A6G1HD18_9PEZI</name>
<keyword evidence="3" id="KW-1185">Reference proteome</keyword>
<evidence type="ECO:0000313" key="2">
    <source>
        <dbReference type="EMBL" id="KAF1991126.1"/>
    </source>
</evidence>
<feature type="compositionally biased region" description="Low complexity" evidence="1">
    <location>
        <begin position="159"/>
        <end position="171"/>
    </location>
</feature>
<dbReference type="AlphaFoldDB" id="A0A6G1HD18"/>
<feature type="compositionally biased region" description="Low complexity" evidence="1">
    <location>
        <begin position="118"/>
        <end position="136"/>
    </location>
</feature>
<dbReference type="Proteomes" id="UP000800041">
    <property type="component" value="Unassembled WGS sequence"/>
</dbReference>
<protein>
    <submittedName>
        <fullName evidence="2">Uncharacterized protein</fullName>
    </submittedName>
</protein>
<feature type="region of interest" description="Disordered" evidence="1">
    <location>
        <begin position="117"/>
        <end position="142"/>
    </location>
</feature>
<feature type="compositionally biased region" description="Low complexity" evidence="1">
    <location>
        <begin position="83"/>
        <end position="101"/>
    </location>
</feature>
<evidence type="ECO:0000313" key="3">
    <source>
        <dbReference type="Proteomes" id="UP000800041"/>
    </source>
</evidence>
<dbReference type="OrthoDB" id="5339332at2759"/>